<name>A0ABP7D0F0_9MICC</name>
<proteinExistence type="predicted"/>
<dbReference type="InterPro" id="IPR028098">
    <property type="entry name" value="Glyco_trans_4-like_N"/>
</dbReference>
<sequence>MPSPSCRIAHVTEAMGGGIVTVIASIARRQAAEGANVEVHYLRRPETPDATSLERQFPAGTRLVEYASGSRAASLLQLALAIRGRLRRGDVDYVHAHSSIAGALARLAVPLGRRGRRVFYSPHGWAFLRLDLPVWARRGFILVEKILARGPATVVLTSRSEYDYGIHQVSPRRSALIQTGVDPGEVTDAAPEQRTGRRLRVATIARICHQKAPWRFAEVARQLGTEAEFRWIGGGPDEDRERWIGDAPVEVTGWLSPVELRHELADVDVFLFPTLWEGMPMALMQAQAHGIPSVVSDTVGNRDAVRHGISGYVCADDAELIRRTRELLSDATLRQRMSDAARVWAHRSLTDEGVGRQTLDIYAGATA</sequence>
<gene>
    <name evidence="5" type="ORF">GCM10022377_08770</name>
</gene>
<keyword evidence="6" id="KW-1185">Reference proteome</keyword>
<evidence type="ECO:0000256" key="1">
    <source>
        <dbReference type="ARBA" id="ARBA00021292"/>
    </source>
</evidence>
<dbReference type="EMBL" id="BAABCJ010000001">
    <property type="protein sequence ID" value="GAA3698104.1"/>
    <property type="molecule type" value="Genomic_DNA"/>
</dbReference>
<dbReference type="Pfam" id="PF13692">
    <property type="entry name" value="Glyco_trans_1_4"/>
    <property type="match status" value="1"/>
</dbReference>
<dbReference type="RefSeq" id="WP_344880501.1">
    <property type="nucleotide sequence ID" value="NZ_BAABCJ010000001.1"/>
</dbReference>
<evidence type="ECO:0000256" key="3">
    <source>
        <dbReference type="ARBA" id="ARBA00022679"/>
    </source>
</evidence>
<keyword evidence="3" id="KW-0808">Transferase</keyword>
<dbReference type="PANTHER" id="PTHR45947:SF3">
    <property type="entry name" value="SULFOQUINOVOSYL TRANSFERASE SQD2"/>
    <property type="match status" value="1"/>
</dbReference>
<protein>
    <recommendedName>
        <fullName evidence="1">D-inositol 3-phosphate glycosyltransferase</fullName>
    </recommendedName>
</protein>
<dbReference type="Gene3D" id="3.40.50.2000">
    <property type="entry name" value="Glycogen Phosphorylase B"/>
    <property type="match status" value="2"/>
</dbReference>
<keyword evidence="2" id="KW-0328">Glycosyltransferase</keyword>
<comment type="caution">
    <text evidence="5">The sequence shown here is derived from an EMBL/GenBank/DDBJ whole genome shotgun (WGS) entry which is preliminary data.</text>
</comment>
<dbReference type="SUPFAM" id="SSF53756">
    <property type="entry name" value="UDP-Glycosyltransferase/glycogen phosphorylase"/>
    <property type="match status" value="1"/>
</dbReference>
<evidence type="ECO:0000256" key="2">
    <source>
        <dbReference type="ARBA" id="ARBA00022676"/>
    </source>
</evidence>
<dbReference type="PANTHER" id="PTHR45947">
    <property type="entry name" value="SULFOQUINOVOSYL TRANSFERASE SQD2"/>
    <property type="match status" value="1"/>
</dbReference>
<evidence type="ECO:0000259" key="4">
    <source>
        <dbReference type="Pfam" id="PF13439"/>
    </source>
</evidence>
<dbReference type="Proteomes" id="UP001501536">
    <property type="component" value="Unassembled WGS sequence"/>
</dbReference>
<reference evidence="6" key="1">
    <citation type="journal article" date="2019" name="Int. J. Syst. Evol. Microbiol.">
        <title>The Global Catalogue of Microorganisms (GCM) 10K type strain sequencing project: providing services to taxonomists for standard genome sequencing and annotation.</title>
        <authorList>
            <consortium name="The Broad Institute Genomics Platform"/>
            <consortium name="The Broad Institute Genome Sequencing Center for Infectious Disease"/>
            <person name="Wu L."/>
            <person name="Ma J."/>
        </authorList>
    </citation>
    <scope>NUCLEOTIDE SEQUENCE [LARGE SCALE GENOMIC DNA]</scope>
    <source>
        <strain evidence="6">JCM 16961</strain>
    </source>
</reference>
<dbReference type="InterPro" id="IPR050194">
    <property type="entry name" value="Glycosyltransferase_grp1"/>
</dbReference>
<dbReference type="Pfam" id="PF13439">
    <property type="entry name" value="Glyco_transf_4"/>
    <property type="match status" value="1"/>
</dbReference>
<evidence type="ECO:0000313" key="6">
    <source>
        <dbReference type="Proteomes" id="UP001501536"/>
    </source>
</evidence>
<accession>A0ABP7D0F0</accession>
<organism evidence="5 6">
    <name type="scientific">Zhihengliuella alba</name>
    <dbReference type="NCBI Taxonomy" id="547018"/>
    <lineage>
        <taxon>Bacteria</taxon>
        <taxon>Bacillati</taxon>
        <taxon>Actinomycetota</taxon>
        <taxon>Actinomycetes</taxon>
        <taxon>Micrococcales</taxon>
        <taxon>Micrococcaceae</taxon>
        <taxon>Zhihengliuella</taxon>
    </lineage>
</organism>
<feature type="domain" description="Glycosyltransferase subfamily 4-like N-terminal" evidence="4">
    <location>
        <begin position="17"/>
        <end position="183"/>
    </location>
</feature>
<evidence type="ECO:0000313" key="5">
    <source>
        <dbReference type="EMBL" id="GAA3698104.1"/>
    </source>
</evidence>